<sequence>MPPIMPRVPVPLHHLPAKKTILQQKKRQPMHNRKTAAAQATIKPVCVSFDSEKEPEGFETDSNPVKMDRIDKVDMETVSRGGMWFYCIEFIKFYVFSSTNQLKLAEAKRRSGQ</sequence>
<keyword evidence="2" id="KW-1185">Reference proteome</keyword>
<evidence type="ECO:0000313" key="2">
    <source>
        <dbReference type="Proteomes" id="UP000525298"/>
    </source>
</evidence>
<reference evidence="1 2" key="1">
    <citation type="submission" date="2020-07" db="EMBL/GenBank/DDBJ databases">
        <title>Genomic Encyclopedia of Type Strains, Phase IV (KMG-IV): sequencing the most valuable type-strain genomes for metagenomic binning, comparative biology and taxonomic classification.</title>
        <authorList>
            <person name="Goeker M."/>
        </authorList>
    </citation>
    <scope>NUCLEOTIDE SEQUENCE [LARGE SCALE GENOMIC DNA]</scope>
    <source>
        <strain evidence="1 2">DSM 17721</strain>
    </source>
</reference>
<evidence type="ECO:0000313" key="1">
    <source>
        <dbReference type="EMBL" id="MBA2881226.1"/>
    </source>
</evidence>
<dbReference type="EMBL" id="JACDUS010000003">
    <property type="protein sequence ID" value="MBA2881226.1"/>
    <property type="molecule type" value="Genomic_DNA"/>
</dbReference>
<name>A0A7W0HKM6_9BACT</name>
<gene>
    <name evidence="1" type="ORF">HNR65_001552</name>
</gene>
<accession>A0A7W0HKM6</accession>
<protein>
    <submittedName>
        <fullName evidence="1">Uncharacterized protein</fullName>
    </submittedName>
</protein>
<comment type="caution">
    <text evidence="1">The sequence shown here is derived from an EMBL/GenBank/DDBJ whole genome shotgun (WGS) entry which is preliminary data.</text>
</comment>
<organism evidence="1 2">
    <name type="scientific">Desulfosalsimonas propionicica</name>
    <dbReference type="NCBI Taxonomy" id="332175"/>
    <lineage>
        <taxon>Bacteria</taxon>
        <taxon>Pseudomonadati</taxon>
        <taxon>Thermodesulfobacteriota</taxon>
        <taxon>Desulfobacteria</taxon>
        <taxon>Desulfobacterales</taxon>
        <taxon>Desulfosalsimonadaceae</taxon>
        <taxon>Desulfosalsimonas</taxon>
    </lineage>
</organism>
<proteinExistence type="predicted"/>
<dbReference type="AlphaFoldDB" id="A0A7W0HKM6"/>
<dbReference type="Proteomes" id="UP000525298">
    <property type="component" value="Unassembled WGS sequence"/>
</dbReference>